<dbReference type="NCBIfam" id="TIGR03083">
    <property type="entry name" value="maleylpyruvate isomerase family mycothiol-dependent enzyme"/>
    <property type="match status" value="1"/>
</dbReference>
<protein>
    <submittedName>
        <fullName evidence="2">Maleylpyruvate isomerase family mycothiol-dependent enzyme</fullName>
    </submittedName>
</protein>
<dbReference type="Gene3D" id="1.20.120.450">
    <property type="entry name" value="dinb family like domain"/>
    <property type="match status" value="1"/>
</dbReference>
<accession>A0AAU4K5F8</accession>
<evidence type="ECO:0000313" key="3">
    <source>
        <dbReference type="Proteomes" id="UP001432128"/>
    </source>
</evidence>
<keyword evidence="2" id="KW-0413">Isomerase</keyword>
<dbReference type="GO" id="GO:0016853">
    <property type="term" value="F:isomerase activity"/>
    <property type="evidence" value="ECO:0007669"/>
    <property type="project" value="UniProtKB-KW"/>
</dbReference>
<evidence type="ECO:0000313" key="2">
    <source>
        <dbReference type="EMBL" id="WUM21269.1"/>
    </source>
</evidence>
<keyword evidence="3" id="KW-1185">Reference proteome</keyword>
<name>A0AAU4K5F8_9NOCA</name>
<dbReference type="InterPro" id="IPR024344">
    <property type="entry name" value="MDMPI_metal-binding"/>
</dbReference>
<organism evidence="2 3">
    <name type="scientific">Williamsia herbipolensis</name>
    <dbReference type="NCBI Taxonomy" id="1603258"/>
    <lineage>
        <taxon>Bacteria</taxon>
        <taxon>Bacillati</taxon>
        <taxon>Actinomycetota</taxon>
        <taxon>Actinomycetes</taxon>
        <taxon>Mycobacteriales</taxon>
        <taxon>Nocardiaceae</taxon>
        <taxon>Williamsia</taxon>
    </lineage>
</organism>
<dbReference type="AlphaFoldDB" id="A0AAU4K5F8"/>
<dbReference type="Pfam" id="PF11716">
    <property type="entry name" value="MDMPI_N"/>
    <property type="match status" value="1"/>
</dbReference>
<dbReference type="GO" id="GO:0046872">
    <property type="term" value="F:metal ion binding"/>
    <property type="evidence" value="ECO:0007669"/>
    <property type="project" value="InterPro"/>
</dbReference>
<dbReference type="Proteomes" id="UP001432128">
    <property type="component" value="Chromosome"/>
</dbReference>
<dbReference type="RefSeq" id="WP_328858381.1">
    <property type="nucleotide sequence ID" value="NZ_CP108021.1"/>
</dbReference>
<dbReference type="InterPro" id="IPR034660">
    <property type="entry name" value="DinB/YfiT-like"/>
</dbReference>
<dbReference type="EMBL" id="CP108021">
    <property type="protein sequence ID" value="WUM21269.1"/>
    <property type="molecule type" value="Genomic_DNA"/>
</dbReference>
<evidence type="ECO:0000259" key="1">
    <source>
        <dbReference type="Pfam" id="PF11716"/>
    </source>
</evidence>
<dbReference type="KEGG" id="whr:OG579_05585"/>
<dbReference type="InterPro" id="IPR017517">
    <property type="entry name" value="Maleyloyr_isom"/>
</dbReference>
<gene>
    <name evidence="2" type="ORF">OG579_05585</name>
</gene>
<sequence>MNRDDMFAAIAAERRELADALDGLDDAQWATQSLCSEWTVREVAGHLVMPLITGPATIVRAVVRARGNLARANVISSRQVAGDHRDELPSLLREHAQSRFTPPFGGPQAPLTDLLVHGQDIRRPLGLDRAFDPTRLRVALDFLSTRGAFAFGASRADVTWVATDLDWRSGRPGAPEVRGPAEAVLLTRAGRRVALADLSGDGVARLSSAG</sequence>
<reference evidence="2 3" key="1">
    <citation type="submission" date="2022-10" db="EMBL/GenBank/DDBJ databases">
        <title>The complete genomes of actinobacterial strains from the NBC collection.</title>
        <authorList>
            <person name="Joergensen T.S."/>
            <person name="Alvarez Arevalo M."/>
            <person name="Sterndorff E.B."/>
            <person name="Faurdal D."/>
            <person name="Vuksanovic O."/>
            <person name="Mourched A.-S."/>
            <person name="Charusanti P."/>
            <person name="Shaw S."/>
            <person name="Blin K."/>
            <person name="Weber T."/>
        </authorList>
    </citation>
    <scope>NUCLEOTIDE SEQUENCE [LARGE SCALE GENOMIC DNA]</scope>
    <source>
        <strain evidence="2 3">NBC_00319</strain>
    </source>
</reference>
<dbReference type="SUPFAM" id="SSF109854">
    <property type="entry name" value="DinB/YfiT-like putative metalloenzymes"/>
    <property type="match status" value="1"/>
</dbReference>
<feature type="domain" description="Mycothiol-dependent maleylpyruvate isomerase metal-binding" evidence="1">
    <location>
        <begin position="11"/>
        <end position="97"/>
    </location>
</feature>
<proteinExistence type="predicted"/>